<dbReference type="Gene3D" id="3.20.20.140">
    <property type="entry name" value="Metal-dependent hydrolases"/>
    <property type="match status" value="1"/>
</dbReference>
<evidence type="ECO:0000313" key="3">
    <source>
        <dbReference type="Proteomes" id="UP001243009"/>
    </source>
</evidence>
<dbReference type="EMBL" id="JAUTWS010000054">
    <property type="protein sequence ID" value="MDO9712661.1"/>
    <property type="molecule type" value="Genomic_DNA"/>
</dbReference>
<dbReference type="Pfam" id="PF01979">
    <property type="entry name" value="Amidohydro_1"/>
    <property type="match status" value="1"/>
</dbReference>
<feature type="domain" description="Amidohydrolase-related" evidence="1">
    <location>
        <begin position="58"/>
        <end position="350"/>
    </location>
</feature>
<dbReference type="PANTHER" id="PTHR43135">
    <property type="entry name" value="ALPHA-D-RIBOSE 1-METHYLPHOSPHONATE 5-TRIPHOSPHATE DIPHOSPHATASE"/>
    <property type="match status" value="1"/>
</dbReference>
<dbReference type="Gene3D" id="2.30.40.10">
    <property type="entry name" value="Urease, subunit C, domain 1"/>
    <property type="match status" value="1"/>
</dbReference>
<dbReference type="CDD" id="cd01292">
    <property type="entry name" value="metallo-dependent_hydrolases"/>
    <property type="match status" value="1"/>
</dbReference>
<dbReference type="InterPro" id="IPR011059">
    <property type="entry name" value="Metal-dep_hydrolase_composite"/>
</dbReference>
<comment type="caution">
    <text evidence="2">The sequence shown here is derived from an EMBL/GenBank/DDBJ whole genome shotgun (WGS) entry which is preliminary data.</text>
</comment>
<dbReference type="PANTHER" id="PTHR43135:SF3">
    <property type="entry name" value="ALPHA-D-RIBOSE 1-METHYLPHOSPHONATE 5-TRIPHOSPHATE DIPHOSPHATASE"/>
    <property type="match status" value="1"/>
</dbReference>
<name>A0ABT9E8Y2_9PROT</name>
<accession>A0ABT9E8Y2</accession>
<dbReference type="SUPFAM" id="SSF51556">
    <property type="entry name" value="Metallo-dependent hydrolases"/>
    <property type="match status" value="1"/>
</dbReference>
<gene>
    <name evidence="2" type="ORF">Q7A36_30280</name>
</gene>
<evidence type="ECO:0000313" key="2">
    <source>
        <dbReference type="EMBL" id="MDO9712661.1"/>
    </source>
</evidence>
<dbReference type="InterPro" id="IPR051781">
    <property type="entry name" value="Metallo-dep_Hydrolase"/>
</dbReference>
<organism evidence="2 3">
    <name type="scientific">Paracraurococcus lichenis</name>
    <dbReference type="NCBI Taxonomy" id="3064888"/>
    <lineage>
        <taxon>Bacteria</taxon>
        <taxon>Pseudomonadati</taxon>
        <taxon>Pseudomonadota</taxon>
        <taxon>Alphaproteobacteria</taxon>
        <taxon>Acetobacterales</taxon>
        <taxon>Roseomonadaceae</taxon>
        <taxon>Paracraurococcus</taxon>
    </lineage>
</organism>
<dbReference type="RefSeq" id="WP_305107517.1">
    <property type="nucleotide sequence ID" value="NZ_JAUTWS010000054.1"/>
</dbReference>
<sequence>MRVALVNIGRIVTGDLAAPFATGDAILLEGGKIAALGSLTAAEVAAADVVVDAAGTTAMPGLIDSHVHITFGDYTPRQKVVGFLESYLHGGTTTAITASEVHVPGRPKDPAGVKALALAAAACFRDYRPGGMRVHAGSIILEPGLTEADLAELRSAGIWLAKAGFGAFPTPYDYAPLMRAARRLGMVTTMHTGGSSIPGSSGIWAEHVLAADPTVSFHVNGGPVAMPEEGFARLVHESSVAMQLCTAGNLRTALLTARLLDEAGQPERLLIATDTPTGSGIMPLGMFYTITHLASLGGMPPERAIAAATGNNARVYGLNSGMLAVGRDADVLLVDACAGGSKDDALSAIANGDVPAVSAAFTAGVPRFVGRSRNTPAGIRGVRVAECRLPMDFSGGGH</sequence>
<protein>
    <submittedName>
        <fullName evidence="2">Amidohydrolase family protein</fullName>
    </submittedName>
</protein>
<evidence type="ECO:0000259" key="1">
    <source>
        <dbReference type="Pfam" id="PF01979"/>
    </source>
</evidence>
<dbReference type="InterPro" id="IPR032466">
    <property type="entry name" value="Metal_Hydrolase"/>
</dbReference>
<dbReference type="SUPFAM" id="SSF51338">
    <property type="entry name" value="Composite domain of metallo-dependent hydrolases"/>
    <property type="match status" value="1"/>
</dbReference>
<dbReference type="Proteomes" id="UP001243009">
    <property type="component" value="Unassembled WGS sequence"/>
</dbReference>
<proteinExistence type="predicted"/>
<dbReference type="InterPro" id="IPR006680">
    <property type="entry name" value="Amidohydro-rel"/>
</dbReference>
<keyword evidence="3" id="KW-1185">Reference proteome</keyword>
<reference evidence="2 3" key="1">
    <citation type="submission" date="2023-08" db="EMBL/GenBank/DDBJ databases">
        <title>The draft genome sequence of Paracraurococcus sp. LOR1-02.</title>
        <authorList>
            <person name="Kingkaew E."/>
            <person name="Tanasupawat S."/>
        </authorList>
    </citation>
    <scope>NUCLEOTIDE SEQUENCE [LARGE SCALE GENOMIC DNA]</scope>
    <source>
        <strain evidence="2 3">LOR1-02</strain>
    </source>
</reference>